<comment type="caution">
    <text evidence="3">The sequence shown here is derived from an EMBL/GenBank/DDBJ whole genome shotgun (WGS) entry which is preliminary data.</text>
</comment>
<name>A0ABR1Z4Z0_9PEZI</name>
<reference evidence="3 4" key="1">
    <citation type="submission" date="2024-04" db="EMBL/GenBank/DDBJ databases">
        <title>Phyllosticta paracitricarpa is synonymous to the EU quarantine fungus P. citricarpa based on phylogenomic analyses.</title>
        <authorList>
            <consortium name="Lawrence Berkeley National Laboratory"/>
            <person name="Van Ingen-Buijs V.A."/>
            <person name="Van Westerhoven A.C."/>
            <person name="Haridas S."/>
            <person name="Skiadas P."/>
            <person name="Martin F."/>
            <person name="Groenewald J.Z."/>
            <person name="Crous P.W."/>
            <person name="Seidl M.F."/>
        </authorList>
    </citation>
    <scope>NUCLEOTIDE SEQUENCE [LARGE SCALE GENOMIC DNA]</scope>
    <source>
        <strain evidence="3 4">CBS 123374</strain>
    </source>
</reference>
<feature type="transmembrane region" description="Helical" evidence="2">
    <location>
        <begin position="276"/>
        <end position="297"/>
    </location>
</feature>
<feature type="compositionally biased region" description="Basic and acidic residues" evidence="1">
    <location>
        <begin position="124"/>
        <end position="133"/>
    </location>
</feature>
<feature type="compositionally biased region" description="Pro residues" evidence="1">
    <location>
        <begin position="144"/>
        <end position="154"/>
    </location>
</feature>
<feature type="region of interest" description="Disordered" evidence="1">
    <location>
        <begin position="121"/>
        <end position="155"/>
    </location>
</feature>
<dbReference type="EMBL" id="JBBWRZ010000001">
    <property type="protein sequence ID" value="KAK8247116.1"/>
    <property type="molecule type" value="Genomic_DNA"/>
</dbReference>
<gene>
    <name evidence="3" type="ORF">HDK90DRAFT_31399</name>
</gene>
<organism evidence="3 4">
    <name type="scientific">Phyllosticta capitalensis</name>
    <dbReference type="NCBI Taxonomy" id="121624"/>
    <lineage>
        <taxon>Eukaryota</taxon>
        <taxon>Fungi</taxon>
        <taxon>Dikarya</taxon>
        <taxon>Ascomycota</taxon>
        <taxon>Pezizomycotina</taxon>
        <taxon>Dothideomycetes</taxon>
        <taxon>Dothideomycetes incertae sedis</taxon>
        <taxon>Botryosphaeriales</taxon>
        <taxon>Phyllostictaceae</taxon>
        <taxon>Phyllosticta</taxon>
    </lineage>
</organism>
<proteinExistence type="predicted"/>
<keyword evidence="2" id="KW-0472">Membrane</keyword>
<feature type="transmembrane region" description="Helical" evidence="2">
    <location>
        <begin position="303"/>
        <end position="322"/>
    </location>
</feature>
<protein>
    <submittedName>
        <fullName evidence="3">Uncharacterized protein</fullName>
    </submittedName>
</protein>
<keyword evidence="4" id="KW-1185">Reference proteome</keyword>
<sequence length="331" mass="34378">MGSLTRDRVSHGTVGAPALTETTMRMRWKRWRGMAAIMSSSSWCHGKQAKAEPLVGSLVIHWPSWCPPHCPLQFSVKISVPSLSLSPHHRTFTFSTVNHSLVFCWLLSSCLSDLFGESNAPESHATRKTKESALHTSPSEFTSPPDPTSIPPFPSTLVQSGPVRPWAAQVELQLKKKGMRNQKVVALLALGAVTGHVTVAAARVASLTTGSAESATTVTATVSTAVATAVATTLRAVASNVTDLAALVALLAAADTGSTALGALARKVSNLAATVARLLSLGLAAVPAQVALLAAVVASRGALGGAVASLVADITAFSRLALTRTAFPPRQ</sequence>
<accession>A0ABR1Z4Z0</accession>
<evidence type="ECO:0000256" key="2">
    <source>
        <dbReference type="SAM" id="Phobius"/>
    </source>
</evidence>
<evidence type="ECO:0000313" key="4">
    <source>
        <dbReference type="Proteomes" id="UP001492380"/>
    </source>
</evidence>
<dbReference type="Proteomes" id="UP001492380">
    <property type="component" value="Unassembled WGS sequence"/>
</dbReference>
<evidence type="ECO:0000256" key="1">
    <source>
        <dbReference type="SAM" id="MobiDB-lite"/>
    </source>
</evidence>
<feature type="transmembrane region" description="Helical" evidence="2">
    <location>
        <begin position="184"/>
        <end position="205"/>
    </location>
</feature>
<evidence type="ECO:0000313" key="3">
    <source>
        <dbReference type="EMBL" id="KAK8247116.1"/>
    </source>
</evidence>
<keyword evidence="2" id="KW-1133">Transmembrane helix</keyword>
<keyword evidence="2" id="KW-0812">Transmembrane</keyword>